<feature type="binding site" evidence="8">
    <location>
        <begin position="120"/>
        <end position="121"/>
    </location>
    <ligand>
        <name>ATP</name>
        <dbReference type="ChEBI" id="CHEBI:30616"/>
    </ligand>
</feature>
<dbReference type="AlphaFoldDB" id="A0AAU7X7L2"/>
<feature type="binding site" evidence="8">
    <location>
        <position position="194"/>
    </location>
    <ligand>
        <name>ATP</name>
        <dbReference type="ChEBI" id="CHEBI:30616"/>
    </ligand>
</feature>
<dbReference type="InterPro" id="IPR020568">
    <property type="entry name" value="Ribosomal_Su5_D2-typ_SF"/>
</dbReference>
<dbReference type="PIRSF" id="PIRSF002583">
    <property type="entry name" value="Hsp90"/>
    <property type="match status" value="1"/>
</dbReference>
<gene>
    <name evidence="7 11" type="primary">htpG</name>
    <name evidence="11" type="ORF">ABS361_18880</name>
</gene>
<dbReference type="PANTHER" id="PTHR11528">
    <property type="entry name" value="HEAT SHOCK PROTEIN 90 FAMILY MEMBER"/>
    <property type="match status" value="1"/>
</dbReference>
<feature type="region of interest" description="Disordered" evidence="9">
    <location>
        <begin position="1"/>
        <end position="26"/>
    </location>
</feature>
<dbReference type="InterPro" id="IPR036890">
    <property type="entry name" value="HATPase_C_sf"/>
</dbReference>
<comment type="caution">
    <text evidence="7">Lacks conserved residue(s) required for the propagation of feature annotation.</text>
</comment>
<evidence type="ECO:0000259" key="10">
    <source>
        <dbReference type="SMART" id="SM00387"/>
    </source>
</evidence>
<name>A0AAU7X7L2_9HYPH</name>
<keyword evidence="4 7" id="KW-0067">ATP-binding</keyword>
<sequence>MIDDGTMTPENSTETTERPADAPAESHAFQAEVSRLLHLMVHSVYSNKDIFLRELVSNAADACEKLRWRAIAEPALIGDGERFEIVIEADPAARRLTIADNGIGMDRDELVANLGTIARSGTKAFLDELSDGAQPSNLIGQFGVGFYSAFMVAARVRVTSRKAGSAEAWTWTSDGRGRFEIEPAALPGAPAHGTRVVLELLEDAATYAEEATIERIVREYSAHIPVPIAFATAGEAERKALTDGSALWVKPKSEITKEEYAEFYGNVSGQWDQPALTLHYKAEGRHEYSVLVFVPSMKPFDLFDPARKGRVKLYVRRVFISDEVEILPAWARFVRGVVDSEDLPLNISREMLQKNPVLEAIGKNVTTKVLTEIGKLADTDKDSFEKVWGAFGPVIKEGLYEDPERRDDIFKIARFKTTRSGDGWRSLADYVKDLKENQTRIYYVTADTAERAAASPHLEGFRKRDVEVLLLSDPVDAFWVRSALGYEGKPFQSITQGAADLDAIPEPAKPEADKADEAPAADVAALVAHLKTVLEAEVADVRPSARLDESPACLVAPDFGPDKQFEKIIARHQGGAAFAKPILEINPRHAIVAAMTRRLADNDKSLVDDAAHLLLGQARILDGEAPAHPSDFGKRLARVMAAVLG</sequence>
<evidence type="ECO:0000256" key="5">
    <source>
        <dbReference type="ARBA" id="ARBA00023016"/>
    </source>
</evidence>
<keyword evidence="3 7" id="KW-0547">Nucleotide-binding</keyword>
<evidence type="ECO:0000256" key="3">
    <source>
        <dbReference type="ARBA" id="ARBA00022741"/>
    </source>
</evidence>
<feature type="binding site" evidence="8">
    <location>
        <position position="54"/>
    </location>
    <ligand>
        <name>ATP</name>
        <dbReference type="ChEBI" id="CHEBI:30616"/>
    </ligand>
</feature>
<protein>
    <recommendedName>
        <fullName evidence="7">Chaperone protein HtpG</fullName>
    </recommendedName>
    <alternativeName>
        <fullName evidence="7">Heat shock protein HtpG</fullName>
    </alternativeName>
    <alternativeName>
        <fullName evidence="7">High temperature protein G</fullName>
    </alternativeName>
</protein>
<feature type="binding site" evidence="8">
    <location>
        <position position="58"/>
    </location>
    <ligand>
        <name>ATP</name>
        <dbReference type="ChEBI" id="CHEBI:30616"/>
    </ligand>
</feature>
<keyword evidence="6 7" id="KW-0143">Chaperone</keyword>
<dbReference type="PRINTS" id="PR00775">
    <property type="entry name" value="HEATSHOCK90"/>
</dbReference>
<accession>A0AAU7X7L2</accession>
<evidence type="ECO:0000256" key="6">
    <source>
        <dbReference type="ARBA" id="ARBA00023186"/>
    </source>
</evidence>
<dbReference type="GO" id="GO:0140662">
    <property type="term" value="F:ATP-dependent protein folding chaperone"/>
    <property type="evidence" value="ECO:0007669"/>
    <property type="project" value="InterPro"/>
</dbReference>
<organism evidence="11">
    <name type="scientific">Methyloraptor flagellatus</name>
    <dbReference type="NCBI Taxonomy" id="3162530"/>
    <lineage>
        <taxon>Bacteria</taxon>
        <taxon>Pseudomonadati</taxon>
        <taxon>Pseudomonadota</taxon>
        <taxon>Alphaproteobacteria</taxon>
        <taxon>Hyphomicrobiales</taxon>
        <taxon>Ancalomicrobiaceae</taxon>
        <taxon>Methyloraptor</taxon>
    </lineage>
</organism>
<dbReference type="SUPFAM" id="SSF110942">
    <property type="entry name" value="HSP90 C-terminal domain"/>
    <property type="match status" value="1"/>
</dbReference>
<dbReference type="FunFam" id="3.30.565.10:FF:000357">
    <property type="entry name" value="Heat shock protein HSP 90-beta"/>
    <property type="match status" value="1"/>
</dbReference>
<keyword evidence="2 7" id="KW-0963">Cytoplasm</keyword>
<dbReference type="Gene3D" id="3.40.50.11260">
    <property type="match status" value="1"/>
</dbReference>
<keyword evidence="5 7" id="KW-0346">Stress response</keyword>
<feature type="binding site" evidence="8">
    <location>
        <position position="105"/>
    </location>
    <ligand>
        <name>ATP</name>
        <dbReference type="ChEBI" id="CHEBI:30616"/>
    </ligand>
</feature>
<dbReference type="GO" id="GO:0005524">
    <property type="term" value="F:ATP binding"/>
    <property type="evidence" value="ECO:0007669"/>
    <property type="project" value="UniProtKB-UniRule"/>
</dbReference>
<dbReference type="InterPro" id="IPR001404">
    <property type="entry name" value="Hsp90_fam"/>
</dbReference>
<feature type="binding site" evidence="8">
    <location>
        <position position="100"/>
    </location>
    <ligand>
        <name>ATP</name>
        <dbReference type="ChEBI" id="CHEBI:30616"/>
    </ligand>
</feature>
<proteinExistence type="inferred from homology"/>
<dbReference type="GO" id="GO:0016887">
    <property type="term" value="F:ATP hydrolysis activity"/>
    <property type="evidence" value="ECO:0007669"/>
    <property type="project" value="InterPro"/>
</dbReference>
<evidence type="ECO:0000256" key="2">
    <source>
        <dbReference type="ARBA" id="ARBA00022490"/>
    </source>
</evidence>
<comment type="similarity">
    <text evidence="1 7">Belongs to the heat shock protein 90 family.</text>
</comment>
<feature type="region of interest" description="C" evidence="7">
    <location>
        <begin position="568"/>
        <end position="645"/>
    </location>
</feature>
<dbReference type="Gene3D" id="1.20.120.790">
    <property type="entry name" value="Heat shock protein 90, C-terminal domain"/>
    <property type="match status" value="1"/>
</dbReference>
<dbReference type="NCBIfam" id="NF003555">
    <property type="entry name" value="PRK05218.1"/>
    <property type="match status" value="1"/>
</dbReference>
<evidence type="ECO:0000256" key="9">
    <source>
        <dbReference type="SAM" id="MobiDB-lite"/>
    </source>
</evidence>
<dbReference type="PROSITE" id="PS00298">
    <property type="entry name" value="HSP90"/>
    <property type="match status" value="1"/>
</dbReference>
<dbReference type="InterPro" id="IPR037196">
    <property type="entry name" value="HSP90_C"/>
</dbReference>
<evidence type="ECO:0000256" key="1">
    <source>
        <dbReference type="ARBA" id="ARBA00008239"/>
    </source>
</evidence>
<feature type="binding site" evidence="8">
    <location>
        <position position="113"/>
    </location>
    <ligand>
        <name>ATP</name>
        <dbReference type="ChEBI" id="CHEBI:30616"/>
    </ligand>
</feature>
<reference evidence="11" key="1">
    <citation type="submission" date="2024-06" db="EMBL/GenBank/DDBJ databases">
        <title>Methylostella associata gen. nov., sp. nov., a novel Ancalomicrobiaceae-affiliated facultatively methylotrophic bacteria that feed on methanotrophs of the genus Methylococcus.</title>
        <authorList>
            <person name="Saltykova V."/>
            <person name="Danilova O.V."/>
            <person name="Oshkin I.Y."/>
            <person name="Belova S.E."/>
            <person name="Pimenov N.V."/>
            <person name="Dedysh S.N."/>
        </authorList>
    </citation>
    <scope>NUCLEOTIDE SEQUENCE</scope>
    <source>
        <strain evidence="11">S20</strain>
    </source>
</reference>
<evidence type="ECO:0000256" key="4">
    <source>
        <dbReference type="ARBA" id="ARBA00022840"/>
    </source>
</evidence>
<dbReference type="GO" id="GO:0051082">
    <property type="term" value="F:unfolded protein binding"/>
    <property type="evidence" value="ECO:0007669"/>
    <property type="project" value="UniProtKB-UniRule"/>
</dbReference>
<feature type="binding site" evidence="8">
    <location>
        <begin position="141"/>
        <end position="146"/>
    </location>
    <ligand>
        <name>ATP</name>
        <dbReference type="ChEBI" id="CHEBI:30616"/>
    </ligand>
</feature>
<dbReference type="Gene3D" id="3.30.230.80">
    <property type="match status" value="1"/>
</dbReference>
<dbReference type="EMBL" id="CP158568">
    <property type="protein sequence ID" value="XBY44089.1"/>
    <property type="molecule type" value="Genomic_DNA"/>
</dbReference>
<evidence type="ECO:0000256" key="8">
    <source>
        <dbReference type="PIRSR" id="PIRSR002583-1"/>
    </source>
</evidence>
<dbReference type="SMART" id="SM00387">
    <property type="entry name" value="HATPase_c"/>
    <property type="match status" value="1"/>
</dbReference>
<comment type="subunit">
    <text evidence="7">Homodimer.</text>
</comment>
<dbReference type="InterPro" id="IPR019805">
    <property type="entry name" value="Heat_shock_protein_90_CS"/>
</dbReference>
<evidence type="ECO:0000256" key="7">
    <source>
        <dbReference type="HAMAP-Rule" id="MF_00505"/>
    </source>
</evidence>
<comment type="subcellular location">
    <subcellularLocation>
        <location evidence="7">Cytoplasm</location>
    </subcellularLocation>
</comment>
<dbReference type="Pfam" id="PF13589">
    <property type="entry name" value="HATPase_c_3"/>
    <property type="match status" value="1"/>
</dbReference>
<feature type="domain" description="Histidine kinase/HSP90-like ATPase" evidence="10">
    <location>
        <begin position="47"/>
        <end position="204"/>
    </location>
</feature>
<dbReference type="KEGG" id="mflg:ABS361_18880"/>
<dbReference type="Pfam" id="PF00183">
    <property type="entry name" value="HSP90"/>
    <property type="match status" value="1"/>
</dbReference>
<dbReference type="SUPFAM" id="SSF54211">
    <property type="entry name" value="Ribosomal protein S5 domain 2-like"/>
    <property type="match status" value="1"/>
</dbReference>
<dbReference type="SUPFAM" id="SSF55874">
    <property type="entry name" value="ATPase domain of HSP90 chaperone/DNA topoisomerase II/histidine kinase"/>
    <property type="match status" value="1"/>
</dbReference>
<evidence type="ECO:0000313" key="11">
    <source>
        <dbReference type="EMBL" id="XBY44089.1"/>
    </source>
</evidence>
<feature type="binding site" evidence="8">
    <location>
        <position position="349"/>
    </location>
    <ligand>
        <name>ATP</name>
        <dbReference type="ChEBI" id="CHEBI:30616"/>
    </ligand>
</feature>
<feature type="region of interest" description="A; substrate-binding" evidence="7">
    <location>
        <begin position="1"/>
        <end position="349"/>
    </location>
</feature>
<dbReference type="Gene3D" id="3.30.565.10">
    <property type="entry name" value="Histidine kinase-like ATPase, C-terminal domain"/>
    <property type="match status" value="1"/>
</dbReference>
<comment type="function">
    <text evidence="7">Molecular chaperone. Has ATPase activity.</text>
</comment>
<dbReference type="InterPro" id="IPR003594">
    <property type="entry name" value="HATPase_dom"/>
</dbReference>
<dbReference type="GO" id="GO:0005737">
    <property type="term" value="C:cytoplasm"/>
    <property type="evidence" value="ECO:0007669"/>
    <property type="project" value="UniProtKB-SubCell"/>
</dbReference>
<dbReference type="RefSeq" id="WP_407049186.1">
    <property type="nucleotide sequence ID" value="NZ_CP158568.1"/>
</dbReference>
<dbReference type="InterPro" id="IPR020575">
    <property type="entry name" value="Hsp90_N"/>
</dbReference>
<dbReference type="HAMAP" id="MF_00505">
    <property type="entry name" value="HSP90"/>
    <property type="match status" value="1"/>
</dbReference>
<dbReference type="CDD" id="cd16927">
    <property type="entry name" value="HATPase_Hsp90-like"/>
    <property type="match status" value="1"/>
</dbReference>